<feature type="transmembrane region" description="Helical" evidence="1">
    <location>
        <begin position="339"/>
        <end position="360"/>
    </location>
</feature>
<sequence length="418" mass="46843">MATISETTRSTERIETLDLIRGFALLGILVMNVQSFAMPSAAYLNPTAYGDLTGWNYAVWYLAALLADTKFMTLFSTLFGAGIALMAQRAKRDGRPATALHYRRMAGLFVIGMVHAYVFWIGDILVPYAICGCLIYPLIGLRCRYLLGLALGLLLIRIAIDLLFGWSMPQWDEAAAAQVAAEWRPDAQMLSQELAAYRGGWLEQSEYRVPGALSMQLFVFPVILSWRIGAMMLIGVALMKMGVLSGRRSIFFYQMMTVIGLAIGLPVVAWGIWQHEQHQWDVGYSFFFGQIPNFVGSLFVAAGYIGGLEWIRRTRVGPTLANWLVPVGKTALTNYLMQTLICTTLFYGHVMVWLAAAGWFGSVSRVQQAVVVVAIWALQLIASRWWVSRFRFGPMEYVWRWMTYAGRPARSSAMNSVN</sequence>
<feature type="transmembrane region" description="Helical" evidence="1">
    <location>
        <begin position="146"/>
        <end position="166"/>
    </location>
</feature>
<dbReference type="RefSeq" id="WP_146439012.1">
    <property type="nucleotide sequence ID" value="NZ_SJPL01000001.1"/>
</dbReference>
<dbReference type="Pfam" id="PF04235">
    <property type="entry name" value="DUF418"/>
    <property type="match status" value="1"/>
</dbReference>
<accession>A0A5C5Y668</accession>
<proteinExistence type="predicted"/>
<feature type="transmembrane region" description="Helical" evidence="1">
    <location>
        <begin position="124"/>
        <end position="141"/>
    </location>
</feature>
<feature type="transmembrane region" description="Helical" evidence="1">
    <location>
        <begin position="99"/>
        <end position="118"/>
    </location>
</feature>
<keyword evidence="1" id="KW-0812">Transmembrane</keyword>
<dbReference type="PANTHER" id="PTHR30590">
    <property type="entry name" value="INNER MEMBRANE PROTEIN"/>
    <property type="match status" value="1"/>
</dbReference>
<protein>
    <recommendedName>
        <fullName evidence="2">DUF418 domain-containing protein</fullName>
    </recommendedName>
</protein>
<evidence type="ECO:0000313" key="3">
    <source>
        <dbReference type="EMBL" id="TWT69735.1"/>
    </source>
</evidence>
<feature type="transmembrane region" description="Helical" evidence="1">
    <location>
        <begin position="58"/>
        <end position="87"/>
    </location>
</feature>
<gene>
    <name evidence="3" type="ORF">Pan14r_20270</name>
</gene>
<dbReference type="EMBL" id="SJPL01000001">
    <property type="protein sequence ID" value="TWT69735.1"/>
    <property type="molecule type" value="Genomic_DNA"/>
</dbReference>
<evidence type="ECO:0000313" key="4">
    <source>
        <dbReference type="Proteomes" id="UP000317238"/>
    </source>
</evidence>
<dbReference type="InterPro" id="IPR007349">
    <property type="entry name" value="DUF418"/>
</dbReference>
<keyword evidence="1" id="KW-1133">Transmembrane helix</keyword>
<reference evidence="3 4" key="1">
    <citation type="submission" date="2019-02" db="EMBL/GenBank/DDBJ databases">
        <title>Deep-cultivation of Planctomycetes and their phenomic and genomic characterization uncovers novel biology.</title>
        <authorList>
            <person name="Wiegand S."/>
            <person name="Jogler M."/>
            <person name="Boedeker C."/>
            <person name="Pinto D."/>
            <person name="Vollmers J."/>
            <person name="Rivas-Marin E."/>
            <person name="Kohn T."/>
            <person name="Peeters S.H."/>
            <person name="Heuer A."/>
            <person name="Rast P."/>
            <person name="Oberbeckmann S."/>
            <person name="Bunk B."/>
            <person name="Jeske O."/>
            <person name="Meyerdierks A."/>
            <person name="Storesund J.E."/>
            <person name="Kallscheuer N."/>
            <person name="Luecker S."/>
            <person name="Lage O.M."/>
            <person name="Pohl T."/>
            <person name="Merkel B.J."/>
            <person name="Hornburger P."/>
            <person name="Mueller R.-W."/>
            <person name="Bruemmer F."/>
            <person name="Labrenz M."/>
            <person name="Spormann A.M."/>
            <person name="Op Den Camp H."/>
            <person name="Overmann J."/>
            <person name="Amann R."/>
            <person name="Jetten M.S.M."/>
            <person name="Mascher T."/>
            <person name="Medema M.H."/>
            <person name="Devos D.P."/>
            <person name="Kaster A.-K."/>
            <person name="Ovreas L."/>
            <person name="Rohde M."/>
            <person name="Galperin M.Y."/>
            <person name="Jogler C."/>
        </authorList>
    </citation>
    <scope>NUCLEOTIDE SEQUENCE [LARGE SCALE GENOMIC DNA]</scope>
    <source>
        <strain evidence="3 4">Pan14r</strain>
    </source>
</reference>
<feature type="transmembrane region" description="Helical" evidence="1">
    <location>
        <begin position="250"/>
        <end position="273"/>
    </location>
</feature>
<dbReference type="InterPro" id="IPR052529">
    <property type="entry name" value="Bact_Transport_Assoc"/>
</dbReference>
<feature type="domain" description="DUF418" evidence="2">
    <location>
        <begin position="238"/>
        <end position="405"/>
    </location>
</feature>
<dbReference type="PANTHER" id="PTHR30590:SF2">
    <property type="entry name" value="INNER MEMBRANE PROTEIN"/>
    <property type="match status" value="1"/>
</dbReference>
<keyword evidence="4" id="KW-1185">Reference proteome</keyword>
<dbReference type="AlphaFoldDB" id="A0A5C5Y668"/>
<dbReference type="Proteomes" id="UP000317238">
    <property type="component" value="Unassembled WGS sequence"/>
</dbReference>
<evidence type="ECO:0000256" key="1">
    <source>
        <dbReference type="SAM" id="Phobius"/>
    </source>
</evidence>
<feature type="transmembrane region" description="Helical" evidence="1">
    <location>
        <begin position="366"/>
        <end position="387"/>
    </location>
</feature>
<comment type="caution">
    <text evidence="3">The sequence shown here is derived from an EMBL/GenBank/DDBJ whole genome shotgun (WGS) entry which is preliminary data.</text>
</comment>
<dbReference type="OrthoDB" id="9807744at2"/>
<organism evidence="3 4">
    <name type="scientific">Crateriforma conspicua</name>
    <dbReference type="NCBI Taxonomy" id="2527996"/>
    <lineage>
        <taxon>Bacteria</taxon>
        <taxon>Pseudomonadati</taxon>
        <taxon>Planctomycetota</taxon>
        <taxon>Planctomycetia</taxon>
        <taxon>Planctomycetales</taxon>
        <taxon>Planctomycetaceae</taxon>
        <taxon>Crateriforma</taxon>
    </lineage>
</organism>
<evidence type="ECO:0000259" key="2">
    <source>
        <dbReference type="Pfam" id="PF04235"/>
    </source>
</evidence>
<feature type="transmembrane region" description="Helical" evidence="1">
    <location>
        <begin position="285"/>
        <end position="305"/>
    </location>
</feature>
<keyword evidence="1" id="KW-0472">Membrane</keyword>
<feature type="transmembrane region" description="Helical" evidence="1">
    <location>
        <begin position="217"/>
        <end position="238"/>
    </location>
</feature>
<name>A0A5C5Y668_9PLAN</name>
<feature type="transmembrane region" description="Helical" evidence="1">
    <location>
        <begin position="19"/>
        <end position="38"/>
    </location>
</feature>